<name>K0RU49_THAOC</name>
<evidence type="ECO:0000313" key="1">
    <source>
        <dbReference type="EMBL" id="EJK52411.1"/>
    </source>
</evidence>
<reference evidence="1 2" key="1">
    <citation type="journal article" date="2012" name="Genome Biol.">
        <title>Genome and low-iron response of an oceanic diatom adapted to chronic iron limitation.</title>
        <authorList>
            <person name="Lommer M."/>
            <person name="Specht M."/>
            <person name="Roy A.S."/>
            <person name="Kraemer L."/>
            <person name="Andreson R."/>
            <person name="Gutowska M.A."/>
            <person name="Wolf J."/>
            <person name="Bergner S.V."/>
            <person name="Schilhabel M.B."/>
            <person name="Klostermeier U.C."/>
            <person name="Beiko R.G."/>
            <person name="Rosenstiel P."/>
            <person name="Hippler M."/>
            <person name="Laroche J."/>
        </authorList>
    </citation>
    <scope>NUCLEOTIDE SEQUENCE [LARGE SCALE GENOMIC DNA]</scope>
    <source>
        <strain evidence="1 2">CCMP1005</strain>
    </source>
</reference>
<proteinExistence type="predicted"/>
<keyword evidence="2" id="KW-1185">Reference proteome</keyword>
<dbReference type="AlphaFoldDB" id="K0RU49"/>
<sequence>MASAKSHSAPGAGARGGLVSVLGSNLEAIAIFRMTFGALLLVEL</sequence>
<dbReference type="EMBL" id="AGNL01039903">
    <property type="protein sequence ID" value="EJK52411.1"/>
    <property type="molecule type" value="Genomic_DNA"/>
</dbReference>
<gene>
    <name evidence="1" type="ORF">THAOC_28312</name>
</gene>
<dbReference type="OrthoDB" id="39389at2759"/>
<dbReference type="Proteomes" id="UP000266841">
    <property type="component" value="Unassembled WGS sequence"/>
</dbReference>
<accession>K0RU49</accession>
<evidence type="ECO:0000313" key="2">
    <source>
        <dbReference type="Proteomes" id="UP000266841"/>
    </source>
</evidence>
<organism evidence="1 2">
    <name type="scientific">Thalassiosira oceanica</name>
    <name type="common">Marine diatom</name>
    <dbReference type="NCBI Taxonomy" id="159749"/>
    <lineage>
        <taxon>Eukaryota</taxon>
        <taxon>Sar</taxon>
        <taxon>Stramenopiles</taxon>
        <taxon>Ochrophyta</taxon>
        <taxon>Bacillariophyta</taxon>
        <taxon>Coscinodiscophyceae</taxon>
        <taxon>Thalassiosirophycidae</taxon>
        <taxon>Thalassiosirales</taxon>
        <taxon>Thalassiosiraceae</taxon>
        <taxon>Thalassiosira</taxon>
    </lineage>
</organism>
<comment type="caution">
    <text evidence="1">The sequence shown here is derived from an EMBL/GenBank/DDBJ whole genome shotgun (WGS) entry which is preliminary data.</text>
</comment>
<protein>
    <submittedName>
        <fullName evidence="1">Uncharacterized protein</fullName>
    </submittedName>
</protein>
<feature type="non-terminal residue" evidence="1">
    <location>
        <position position="44"/>
    </location>
</feature>